<protein>
    <submittedName>
        <fullName evidence="3">Uncharacterized protein</fullName>
    </submittedName>
</protein>
<dbReference type="Proteomes" id="UP000193144">
    <property type="component" value="Unassembled WGS sequence"/>
</dbReference>
<keyword evidence="2" id="KW-1133">Transmembrane helix</keyword>
<comment type="caution">
    <text evidence="3">The sequence shown here is derived from an EMBL/GenBank/DDBJ whole genome shotgun (WGS) entry which is preliminary data.</text>
</comment>
<feature type="region of interest" description="Disordered" evidence="1">
    <location>
        <begin position="65"/>
        <end position="103"/>
    </location>
</feature>
<accession>A0A1Y1YC17</accession>
<organism evidence="3 4">
    <name type="scientific">Clohesyomyces aquaticus</name>
    <dbReference type="NCBI Taxonomy" id="1231657"/>
    <lineage>
        <taxon>Eukaryota</taxon>
        <taxon>Fungi</taxon>
        <taxon>Dikarya</taxon>
        <taxon>Ascomycota</taxon>
        <taxon>Pezizomycotina</taxon>
        <taxon>Dothideomycetes</taxon>
        <taxon>Pleosporomycetidae</taxon>
        <taxon>Pleosporales</taxon>
        <taxon>Lindgomycetaceae</taxon>
        <taxon>Clohesyomyces</taxon>
    </lineage>
</organism>
<feature type="transmembrane region" description="Helical" evidence="2">
    <location>
        <begin position="20"/>
        <end position="38"/>
    </location>
</feature>
<reference evidence="3 4" key="1">
    <citation type="submission" date="2016-07" db="EMBL/GenBank/DDBJ databases">
        <title>Pervasive Adenine N6-methylation of Active Genes in Fungi.</title>
        <authorList>
            <consortium name="DOE Joint Genome Institute"/>
            <person name="Mondo S.J."/>
            <person name="Dannebaum R.O."/>
            <person name="Kuo R.C."/>
            <person name="Labutti K."/>
            <person name="Haridas S."/>
            <person name="Kuo A."/>
            <person name="Salamov A."/>
            <person name="Ahrendt S.R."/>
            <person name="Lipzen A."/>
            <person name="Sullivan W."/>
            <person name="Andreopoulos W.B."/>
            <person name="Clum A."/>
            <person name="Lindquist E."/>
            <person name="Daum C."/>
            <person name="Ramamoorthy G.K."/>
            <person name="Gryganskyi A."/>
            <person name="Culley D."/>
            <person name="Magnuson J.K."/>
            <person name="James T.Y."/>
            <person name="O'Malley M.A."/>
            <person name="Stajich J.E."/>
            <person name="Spatafora J.W."/>
            <person name="Visel A."/>
            <person name="Grigoriev I.V."/>
        </authorList>
    </citation>
    <scope>NUCLEOTIDE SEQUENCE [LARGE SCALE GENOMIC DNA]</scope>
    <source>
        <strain evidence="3 4">CBS 115471</strain>
    </source>
</reference>
<proteinExistence type="predicted"/>
<dbReference type="AlphaFoldDB" id="A0A1Y1YC17"/>
<evidence type="ECO:0000256" key="2">
    <source>
        <dbReference type="SAM" id="Phobius"/>
    </source>
</evidence>
<evidence type="ECO:0000313" key="3">
    <source>
        <dbReference type="EMBL" id="ORX95144.1"/>
    </source>
</evidence>
<sequence>MMTGCPGLWEGLMSYVKPALLLYVCATCASCAFVDLYYHDLRCRIYRKAHIVVRIMRVRTSCCESEDGSSTTISEGGKHQHLRRVSELHVSPEGSYEDEPQYH</sequence>
<dbReference type="EMBL" id="MCFA01000288">
    <property type="protein sequence ID" value="ORX95144.1"/>
    <property type="molecule type" value="Genomic_DNA"/>
</dbReference>
<keyword evidence="2" id="KW-0812">Transmembrane</keyword>
<evidence type="ECO:0000313" key="4">
    <source>
        <dbReference type="Proteomes" id="UP000193144"/>
    </source>
</evidence>
<name>A0A1Y1YC17_9PLEO</name>
<keyword evidence="2" id="KW-0472">Membrane</keyword>
<keyword evidence="4" id="KW-1185">Reference proteome</keyword>
<evidence type="ECO:0000256" key="1">
    <source>
        <dbReference type="SAM" id="MobiDB-lite"/>
    </source>
</evidence>
<gene>
    <name evidence="3" type="ORF">BCR34DRAFT_200517</name>
</gene>